<protein>
    <submittedName>
        <fullName evidence="1">Uncharacterized protein</fullName>
    </submittedName>
</protein>
<evidence type="ECO:0000313" key="1">
    <source>
        <dbReference type="EMBL" id="WWA75072.1"/>
    </source>
</evidence>
<accession>A0ABZ2DHD3</accession>
<dbReference type="EMBL" id="CP129946">
    <property type="protein sequence ID" value="WWA75072.1"/>
    <property type="molecule type" value="Genomic_DNA"/>
</dbReference>
<gene>
    <name evidence="1" type="ORF">QYQ93_19955</name>
</gene>
<dbReference type="Proteomes" id="UP001347174">
    <property type="component" value="Chromosome"/>
</dbReference>
<proteinExistence type="predicted"/>
<organism evidence="1 2">
    <name type="scientific">Pseudomonas khavaziana</name>
    <dbReference type="NCBI Taxonomy" id="2842351"/>
    <lineage>
        <taxon>Bacteria</taxon>
        <taxon>Pseudomonadati</taxon>
        <taxon>Pseudomonadota</taxon>
        <taxon>Gammaproteobacteria</taxon>
        <taxon>Pseudomonadales</taxon>
        <taxon>Pseudomonadaceae</taxon>
        <taxon>Pseudomonas</taxon>
    </lineage>
</organism>
<evidence type="ECO:0000313" key="2">
    <source>
        <dbReference type="Proteomes" id="UP001347174"/>
    </source>
</evidence>
<keyword evidence="2" id="KW-1185">Reference proteome</keyword>
<dbReference type="RefSeq" id="WP_338475334.1">
    <property type="nucleotide sequence ID" value="NZ_CP129946.1"/>
</dbReference>
<name>A0ABZ2DHD3_9PSED</name>
<sequence>MFLLCIFYMYKNRLNGSTIKEKIIPDGFVVDTLFPTRGALRASATSLAVGGHAGDLEVKVLYTPGKGMPATVLPSVGIQAVDPAQLPSVTASGLVFSALNDHASFFEMRTDCFKGGMQVVNVEATHFHLLSEPGISPLISHLAEHISCD</sequence>
<reference evidence="1 2" key="1">
    <citation type="submission" date="2023-07" db="EMBL/GenBank/DDBJ databases">
        <title>Plant endophyte Pseudomonas khavaziana can be used to control wheat stem rot.</title>
        <authorList>
            <person name="Guo S."/>
            <person name="Shen X."/>
        </authorList>
    </citation>
    <scope>NUCLEOTIDE SEQUENCE [LARGE SCALE GENOMIC DNA]</scope>
    <source>
        <strain evidence="1 2">SR9</strain>
    </source>
</reference>